<sequence>MKKIKKEYINITIRRFNYEKRRNVTLVELVIGIGIIMAILVISFPKEKSQKYEVDSFARQLVGDIRYVRSMNLNGNLSFCLENINSQDQPRYVIKENASIVKTVYLPKNSNLSYPSSTIKFKSDGTLSSKGETILINSKDKKIKITIIPFSGRVLLKEDEYEA</sequence>
<keyword evidence="1" id="KW-0472">Membrane</keyword>
<proteinExistence type="predicted"/>
<comment type="caution">
    <text evidence="2">The sequence shown here is derived from an EMBL/GenBank/DDBJ whole genome shotgun (WGS) entry which is preliminary data.</text>
</comment>
<gene>
    <name evidence="2" type="ORF">QOZ92_000189</name>
</gene>
<reference evidence="2 3" key="1">
    <citation type="submission" date="2023-07" db="EMBL/GenBank/DDBJ databases">
        <title>Genomic Encyclopedia of Type Strains, Phase IV (KMG-IV): sequencing the most valuable type-strain genomes for metagenomic binning, comparative biology and taxonomic classification.</title>
        <authorList>
            <person name="Goeker M."/>
        </authorList>
    </citation>
    <scope>NUCLEOTIDE SEQUENCE [LARGE SCALE GENOMIC DNA]</scope>
    <source>
        <strain evidence="2 3">DSM 15049</strain>
    </source>
</reference>
<keyword evidence="3" id="KW-1185">Reference proteome</keyword>
<evidence type="ECO:0000313" key="2">
    <source>
        <dbReference type="EMBL" id="MDQ0555079.1"/>
    </source>
</evidence>
<feature type="transmembrane region" description="Helical" evidence="1">
    <location>
        <begin position="24"/>
        <end position="44"/>
    </location>
</feature>
<dbReference type="EMBL" id="JAUSWG010000001">
    <property type="protein sequence ID" value="MDQ0555079.1"/>
    <property type="molecule type" value="Genomic_DNA"/>
</dbReference>
<keyword evidence="1" id="KW-0812">Transmembrane</keyword>
<evidence type="ECO:0000256" key="1">
    <source>
        <dbReference type="SAM" id="Phobius"/>
    </source>
</evidence>
<dbReference type="RefSeq" id="WP_371025213.1">
    <property type="nucleotide sequence ID" value="NZ_CP161000.1"/>
</dbReference>
<protein>
    <submittedName>
        <fullName evidence="2">Tfp pilus assembly protein FimT</fullName>
    </submittedName>
</protein>
<evidence type="ECO:0000313" key="3">
    <source>
        <dbReference type="Proteomes" id="UP001232584"/>
    </source>
</evidence>
<dbReference type="Proteomes" id="UP001232584">
    <property type="component" value="Unassembled WGS sequence"/>
</dbReference>
<organism evidence="2 3">
    <name type="scientific">Paraclostridium ghonii</name>
    <dbReference type="NCBI Taxonomy" id="29358"/>
    <lineage>
        <taxon>Bacteria</taxon>
        <taxon>Bacillati</taxon>
        <taxon>Bacillota</taxon>
        <taxon>Clostridia</taxon>
        <taxon>Peptostreptococcales</taxon>
        <taxon>Peptostreptococcaceae</taxon>
        <taxon>Paraclostridium</taxon>
    </lineage>
</organism>
<name>A0ABU0MWT5_9FIRM</name>
<accession>A0ABU0MWT5</accession>
<keyword evidence="1" id="KW-1133">Transmembrane helix</keyword>